<dbReference type="AlphaFoldDB" id="A0A4D6L346"/>
<protein>
    <submittedName>
        <fullName evidence="1">Uncharacterized protein</fullName>
    </submittedName>
</protein>
<keyword evidence="2" id="KW-1185">Reference proteome</keyword>
<reference evidence="1 2" key="1">
    <citation type="submission" date="2019-04" db="EMBL/GenBank/DDBJ databases">
        <title>An improved genome assembly and genetic linkage map for asparagus bean, Vigna unguiculata ssp. sesquipedialis.</title>
        <authorList>
            <person name="Xia Q."/>
            <person name="Zhang R."/>
            <person name="Dong Y."/>
        </authorList>
    </citation>
    <scope>NUCLEOTIDE SEQUENCE [LARGE SCALE GENOMIC DNA]</scope>
    <source>
        <tissue evidence="1">Leaf</tissue>
    </source>
</reference>
<dbReference type="Proteomes" id="UP000501690">
    <property type="component" value="Linkage Group LG2"/>
</dbReference>
<sequence>MIHVHIIDRVNNGIREVDRDILPNGYLRQLDQPGFRSLLPTSRPRPASRSKKSCPYLLHIFTLPGSRRKLSLPFRPAIRQLLHSYVFISRRIVGPVKGKLGTPIRIQKMRFTPFLNDEFEVPVLEMLERLGEGIQSADARATYQG</sequence>
<evidence type="ECO:0000313" key="1">
    <source>
        <dbReference type="EMBL" id="QCD82957.1"/>
    </source>
</evidence>
<organism evidence="1 2">
    <name type="scientific">Vigna unguiculata</name>
    <name type="common">Cowpea</name>
    <dbReference type="NCBI Taxonomy" id="3917"/>
    <lineage>
        <taxon>Eukaryota</taxon>
        <taxon>Viridiplantae</taxon>
        <taxon>Streptophyta</taxon>
        <taxon>Embryophyta</taxon>
        <taxon>Tracheophyta</taxon>
        <taxon>Spermatophyta</taxon>
        <taxon>Magnoliopsida</taxon>
        <taxon>eudicotyledons</taxon>
        <taxon>Gunneridae</taxon>
        <taxon>Pentapetalae</taxon>
        <taxon>rosids</taxon>
        <taxon>fabids</taxon>
        <taxon>Fabales</taxon>
        <taxon>Fabaceae</taxon>
        <taxon>Papilionoideae</taxon>
        <taxon>50 kb inversion clade</taxon>
        <taxon>NPAAA clade</taxon>
        <taxon>indigoferoid/millettioid clade</taxon>
        <taxon>Phaseoleae</taxon>
        <taxon>Vigna</taxon>
    </lineage>
</organism>
<evidence type="ECO:0000313" key="2">
    <source>
        <dbReference type="Proteomes" id="UP000501690"/>
    </source>
</evidence>
<dbReference type="EMBL" id="CP039346">
    <property type="protein sequence ID" value="QCD82957.1"/>
    <property type="molecule type" value="Genomic_DNA"/>
</dbReference>
<accession>A0A4D6L346</accession>
<proteinExistence type="predicted"/>
<gene>
    <name evidence="1" type="ORF">DEO72_LG2g3299</name>
</gene>
<name>A0A4D6L346_VIGUN</name>